<dbReference type="EMBL" id="PJNE01000001">
    <property type="protein sequence ID" value="PKW26341.1"/>
    <property type="molecule type" value="Genomic_DNA"/>
</dbReference>
<evidence type="ECO:0000256" key="3">
    <source>
        <dbReference type="ARBA" id="ARBA00022989"/>
    </source>
</evidence>
<comment type="caution">
    <text evidence="7">The sequence shown here is derived from an EMBL/GenBank/DDBJ whole genome shotgun (WGS) entry which is preliminary data.</text>
</comment>
<feature type="transmembrane region" description="Helical" evidence="5">
    <location>
        <begin position="83"/>
        <end position="106"/>
    </location>
</feature>
<name>A0A2N3YHM9_9MICO</name>
<dbReference type="RefSeq" id="WP_101394922.1">
    <property type="nucleotide sequence ID" value="NZ_PJNE01000001.1"/>
</dbReference>
<evidence type="ECO:0000313" key="7">
    <source>
        <dbReference type="EMBL" id="PKW26341.1"/>
    </source>
</evidence>
<reference evidence="7 8" key="1">
    <citation type="submission" date="2017-12" db="EMBL/GenBank/DDBJ databases">
        <title>Sequencing the genomes of 1000 Actinobacteria strains.</title>
        <authorList>
            <person name="Klenk H.-P."/>
        </authorList>
    </citation>
    <scope>NUCLEOTIDE SEQUENCE [LARGE SCALE GENOMIC DNA]</scope>
    <source>
        <strain evidence="7 8">DSM 12806</strain>
    </source>
</reference>
<dbReference type="GO" id="GO:0012505">
    <property type="term" value="C:endomembrane system"/>
    <property type="evidence" value="ECO:0007669"/>
    <property type="project" value="UniProtKB-SubCell"/>
</dbReference>
<evidence type="ECO:0000256" key="1">
    <source>
        <dbReference type="ARBA" id="ARBA00004127"/>
    </source>
</evidence>
<evidence type="ECO:0000313" key="8">
    <source>
        <dbReference type="Proteomes" id="UP000233781"/>
    </source>
</evidence>
<sequence>MTRADRGAQQERTTLAWRRTGLALGVGALTVGRLTVDTLGATVVVPLALVAVLAGWVVTSALRSRRLAREHPHDPRFSVLADARLPLALTVVLAVVGVAELASALARLR</sequence>
<proteinExistence type="predicted"/>
<keyword evidence="2 5" id="KW-0812">Transmembrane</keyword>
<evidence type="ECO:0000256" key="5">
    <source>
        <dbReference type="SAM" id="Phobius"/>
    </source>
</evidence>
<evidence type="ECO:0000256" key="2">
    <source>
        <dbReference type="ARBA" id="ARBA00022692"/>
    </source>
</evidence>
<keyword evidence="8" id="KW-1185">Reference proteome</keyword>
<protein>
    <submittedName>
        <fullName evidence="7">Putative membrane protein</fullName>
    </submittedName>
</protein>
<keyword evidence="3 5" id="KW-1133">Transmembrane helix</keyword>
<accession>A0A2N3YHM9</accession>
<keyword evidence="4 5" id="KW-0472">Membrane</keyword>
<organism evidence="7 8">
    <name type="scientific">Phycicoccus duodecadis</name>
    <dbReference type="NCBI Taxonomy" id="173053"/>
    <lineage>
        <taxon>Bacteria</taxon>
        <taxon>Bacillati</taxon>
        <taxon>Actinomycetota</taxon>
        <taxon>Actinomycetes</taxon>
        <taxon>Micrococcales</taxon>
        <taxon>Intrasporangiaceae</taxon>
        <taxon>Phycicoccus</taxon>
    </lineage>
</organism>
<comment type="subcellular location">
    <subcellularLocation>
        <location evidence="1">Endomembrane system</location>
        <topology evidence="1">Multi-pass membrane protein</topology>
    </subcellularLocation>
</comment>
<dbReference type="InterPro" id="IPR003807">
    <property type="entry name" value="DUF202"/>
</dbReference>
<gene>
    <name evidence="7" type="ORF">ATL31_1151</name>
</gene>
<feature type="transmembrane region" description="Helical" evidence="5">
    <location>
        <begin position="42"/>
        <end position="62"/>
    </location>
</feature>
<feature type="transmembrane region" description="Helical" evidence="5">
    <location>
        <begin position="20"/>
        <end position="36"/>
    </location>
</feature>
<dbReference type="Pfam" id="PF02656">
    <property type="entry name" value="DUF202"/>
    <property type="match status" value="1"/>
</dbReference>
<evidence type="ECO:0000256" key="4">
    <source>
        <dbReference type="ARBA" id="ARBA00023136"/>
    </source>
</evidence>
<dbReference type="Proteomes" id="UP000233781">
    <property type="component" value="Unassembled WGS sequence"/>
</dbReference>
<evidence type="ECO:0000259" key="6">
    <source>
        <dbReference type="Pfam" id="PF02656"/>
    </source>
</evidence>
<dbReference type="AlphaFoldDB" id="A0A2N3YHM9"/>
<feature type="domain" description="DUF202" evidence="6">
    <location>
        <begin position="6"/>
        <end position="63"/>
    </location>
</feature>